<feature type="coiled-coil region" evidence="1">
    <location>
        <begin position="7"/>
        <end position="105"/>
    </location>
</feature>
<keyword evidence="1" id="KW-0175">Coiled coil</keyword>
<evidence type="ECO:0000313" key="3">
    <source>
        <dbReference type="WBParaSite" id="PSAMB.scaffold1354size32622.g12708.t1"/>
    </source>
</evidence>
<evidence type="ECO:0000313" key="2">
    <source>
        <dbReference type="Proteomes" id="UP000887566"/>
    </source>
</evidence>
<keyword evidence="2" id="KW-1185">Reference proteome</keyword>
<dbReference type="AlphaFoldDB" id="A0A914UXY1"/>
<dbReference type="WBParaSite" id="PSAMB.scaffold1354size32622.g12708.t1">
    <property type="protein sequence ID" value="PSAMB.scaffold1354size32622.g12708.t1"/>
    <property type="gene ID" value="PSAMB.scaffold1354size32622.g12708"/>
</dbReference>
<name>A0A914UXY1_9BILA</name>
<protein>
    <submittedName>
        <fullName evidence="3">Kinetochore protein SPC25</fullName>
    </submittedName>
</protein>
<evidence type="ECO:0000256" key="1">
    <source>
        <dbReference type="SAM" id="Coils"/>
    </source>
</evidence>
<accession>A0A914UXY1</accession>
<reference evidence="3" key="1">
    <citation type="submission" date="2022-11" db="UniProtKB">
        <authorList>
            <consortium name="WormBaseParasite"/>
        </authorList>
    </citation>
    <scope>IDENTIFICATION</scope>
</reference>
<dbReference type="Proteomes" id="UP000887566">
    <property type="component" value="Unplaced"/>
</dbReference>
<organism evidence="2 3">
    <name type="scientific">Plectus sambesii</name>
    <dbReference type="NCBI Taxonomy" id="2011161"/>
    <lineage>
        <taxon>Eukaryota</taxon>
        <taxon>Metazoa</taxon>
        <taxon>Ecdysozoa</taxon>
        <taxon>Nematoda</taxon>
        <taxon>Chromadorea</taxon>
        <taxon>Plectida</taxon>
        <taxon>Plectina</taxon>
        <taxon>Plectoidea</taxon>
        <taxon>Plectidae</taxon>
        <taxon>Plectus</taxon>
    </lineage>
</organism>
<sequence length="214" mass="24075">MDQKTLRQSLLKQRKQLIENLRSAINQRQIKLSDGLAADSRTKDSLIERRNQLRNDATDLERNCKELKAKKQQQRSLLDSAAAKKSAKKRELELIEKKSEEMRTQIVANSERTSEAPSTIVDMFERYVGLAVDCDYAGFLELRLKVGPKEGRISARRSAESGRFEVQRCEPPIAQVPDLSDRFAADGRQWGALLVAFRAALQSSSSLLPALSSS</sequence>
<proteinExistence type="predicted"/>